<feature type="compositionally biased region" description="Basic and acidic residues" evidence="1">
    <location>
        <begin position="186"/>
        <end position="195"/>
    </location>
</feature>
<protein>
    <submittedName>
        <fullName evidence="2">Uncharacterized protein</fullName>
    </submittedName>
</protein>
<name>A0ABQ8R392_FUSEQ</name>
<keyword evidence="3" id="KW-1185">Reference proteome</keyword>
<gene>
    <name evidence="2" type="ORF">NW768_009317</name>
</gene>
<evidence type="ECO:0000313" key="2">
    <source>
        <dbReference type="EMBL" id="KAJ4124976.1"/>
    </source>
</evidence>
<evidence type="ECO:0000256" key="1">
    <source>
        <dbReference type="SAM" id="MobiDB-lite"/>
    </source>
</evidence>
<feature type="region of interest" description="Disordered" evidence="1">
    <location>
        <begin position="96"/>
        <end position="216"/>
    </location>
</feature>
<feature type="compositionally biased region" description="Polar residues" evidence="1">
    <location>
        <begin position="157"/>
        <end position="166"/>
    </location>
</feature>
<feature type="compositionally biased region" description="Low complexity" evidence="1">
    <location>
        <begin position="1"/>
        <end position="23"/>
    </location>
</feature>
<feature type="compositionally biased region" description="Polar residues" evidence="1">
    <location>
        <begin position="30"/>
        <end position="47"/>
    </location>
</feature>
<sequence length="216" mass="23157">MSDDSVSPSSTSSTQASTKTISTYQPLPPQTSITHIQNNDRSQSSSLDSIVTVVYSSSPQASSSRRDTQDSAMFSTLIGHTRGLFPLKESKVQAVTDIGDFDHTPPPSGRASVELLESKEKQDTTSEQLLQKPSFDTAIGNDNSSEPMLAPLLKKPNTISAETSGASLDLPFHKASSSQNETVMDSMRKSSRHDTQTQASPNQPPLVLSNISSGEE</sequence>
<proteinExistence type="predicted"/>
<reference evidence="2" key="1">
    <citation type="submission" date="2022-09" db="EMBL/GenBank/DDBJ databases">
        <title>Fusarium specimens isolated from Avocado Roots.</title>
        <authorList>
            <person name="Stajich J."/>
            <person name="Roper C."/>
            <person name="Heimlech-Rivalta G."/>
        </authorList>
    </citation>
    <scope>NUCLEOTIDE SEQUENCE</scope>
    <source>
        <strain evidence="2">CF00095</strain>
    </source>
</reference>
<accession>A0ABQ8R392</accession>
<feature type="region of interest" description="Disordered" evidence="1">
    <location>
        <begin position="1"/>
        <end position="47"/>
    </location>
</feature>
<organism evidence="2 3">
    <name type="scientific">Fusarium equiseti</name>
    <name type="common">Fusarium scirpi</name>
    <dbReference type="NCBI Taxonomy" id="61235"/>
    <lineage>
        <taxon>Eukaryota</taxon>
        <taxon>Fungi</taxon>
        <taxon>Dikarya</taxon>
        <taxon>Ascomycota</taxon>
        <taxon>Pezizomycotina</taxon>
        <taxon>Sordariomycetes</taxon>
        <taxon>Hypocreomycetidae</taxon>
        <taxon>Hypocreales</taxon>
        <taxon>Nectriaceae</taxon>
        <taxon>Fusarium</taxon>
        <taxon>Fusarium incarnatum-equiseti species complex</taxon>
    </lineage>
</organism>
<evidence type="ECO:0000313" key="3">
    <source>
        <dbReference type="Proteomes" id="UP001152024"/>
    </source>
</evidence>
<dbReference type="EMBL" id="JAOQBH010000015">
    <property type="protein sequence ID" value="KAJ4124976.1"/>
    <property type="molecule type" value="Genomic_DNA"/>
</dbReference>
<dbReference type="Proteomes" id="UP001152024">
    <property type="component" value="Unassembled WGS sequence"/>
</dbReference>
<comment type="caution">
    <text evidence="2">The sequence shown here is derived from an EMBL/GenBank/DDBJ whole genome shotgun (WGS) entry which is preliminary data.</text>
</comment>